<dbReference type="PANTHER" id="PTHR11863">
    <property type="entry name" value="STEROL DESATURASE"/>
    <property type="match status" value="1"/>
</dbReference>
<feature type="transmembrane region" description="Helical" evidence="5">
    <location>
        <begin position="229"/>
        <end position="256"/>
    </location>
</feature>
<feature type="transmembrane region" description="Helical" evidence="5">
    <location>
        <begin position="139"/>
        <end position="159"/>
    </location>
</feature>
<evidence type="ECO:0000259" key="6">
    <source>
        <dbReference type="Pfam" id="PF04116"/>
    </source>
</evidence>
<dbReference type="RefSeq" id="XP_025376886.1">
    <property type="nucleotide sequence ID" value="XM_025518102.1"/>
</dbReference>
<feature type="transmembrane region" description="Helical" evidence="5">
    <location>
        <begin position="171"/>
        <end position="190"/>
    </location>
</feature>
<proteinExistence type="predicted"/>
<evidence type="ECO:0000256" key="1">
    <source>
        <dbReference type="ARBA" id="ARBA00004370"/>
    </source>
</evidence>
<feature type="transmembrane region" description="Helical" evidence="5">
    <location>
        <begin position="91"/>
        <end position="112"/>
    </location>
</feature>
<evidence type="ECO:0000256" key="4">
    <source>
        <dbReference type="ARBA" id="ARBA00023136"/>
    </source>
</evidence>
<dbReference type="AlphaFoldDB" id="A0A316YM06"/>
<dbReference type="GO" id="GO:0008610">
    <property type="term" value="P:lipid biosynthetic process"/>
    <property type="evidence" value="ECO:0007669"/>
    <property type="project" value="InterPro"/>
</dbReference>
<keyword evidence="4 5" id="KW-0472">Membrane</keyword>
<keyword evidence="2 5" id="KW-0812">Transmembrane</keyword>
<keyword evidence="8" id="KW-1185">Reference proteome</keyword>
<dbReference type="InterPro" id="IPR050307">
    <property type="entry name" value="Sterol_Desaturase_Related"/>
</dbReference>
<dbReference type="Pfam" id="PF04116">
    <property type="entry name" value="FA_hydroxylase"/>
    <property type="match status" value="1"/>
</dbReference>
<evidence type="ECO:0000313" key="8">
    <source>
        <dbReference type="Proteomes" id="UP000245768"/>
    </source>
</evidence>
<dbReference type="GeneID" id="37040018"/>
<dbReference type="InParanoid" id="A0A316YM06"/>
<dbReference type="STRING" id="215250.A0A316YM06"/>
<gene>
    <name evidence="7" type="ORF">FA10DRAFT_151720</name>
</gene>
<feature type="domain" description="Fatty acid hydroxylase" evidence="6">
    <location>
        <begin position="177"/>
        <end position="318"/>
    </location>
</feature>
<dbReference type="Proteomes" id="UP000245768">
    <property type="component" value="Unassembled WGS sequence"/>
</dbReference>
<dbReference type="GO" id="GO:0016491">
    <property type="term" value="F:oxidoreductase activity"/>
    <property type="evidence" value="ECO:0007669"/>
    <property type="project" value="InterPro"/>
</dbReference>
<comment type="subcellular location">
    <subcellularLocation>
        <location evidence="1">Membrane</location>
    </subcellularLocation>
</comment>
<sequence>MSNVKRAPASTPATWHLKDPSTWNFAQRSIVLLDIIQDPAGSARPPVHAKEDKVPVYPVWRQHAFVLPRALPPLLIHWALMRYARITLHPAAAVVFYAASFLTFGVSLFKMLRRMGKHYGFFDGTSERDGVPDTHGWKVALSLLGVITVRPIFAAFAAYDRYEMPSVTWKTPIDICAFCMILDFWFYWYHRSMHEISWLWPLHRLHHTTKHPNATLGAYADVFQEWGDILFIPLLTWLVLPVDFTTWYLTTCYLLYTEASGHSGIRLYWGVPTTFFLRYFGVGMELCLEDHDNHHLRGYRSSGNYGKQTRMWDTYFGTARPRGESKESNLDWDHPAVTL</sequence>
<dbReference type="OrthoDB" id="6354873at2759"/>
<protein>
    <recommendedName>
        <fullName evidence="6">Fatty acid hydroxylase domain-containing protein</fullName>
    </recommendedName>
</protein>
<organism evidence="7 8">
    <name type="scientific">Acaromyces ingoldii</name>
    <dbReference type="NCBI Taxonomy" id="215250"/>
    <lineage>
        <taxon>Eukaryota</taxon>
        <taxon>Fungi</taxon>
        <taxon>Dikarya</taxon>
        <taxon>Basidiomycota</taxon>
        <taxon>Ustilaginomycotina</taxon>
        <taxon>Exobasidiomycetes</taxon>
        <taxon>Exobasidiales</taxon>
        <taxon>Cryptobasidiaceae</taxon>
        <taxon>Acaromyces</taxon>
    </lineage>
</organism>
<evidence type="ECO:0000313" key="7">
    <source>
        <dbReference type="EMBL" id="PWN89688.1"/>
    </source>
</evidence>
<evidence type="ECO:0000256" key="2">
    <source>
        <dbReference type="ARBA" id="ARBA00022692"/>
    </source>
</evidence>
<evidence type="ECO:0000256" key="3">
    <source>
        <dbReference type="ARBA" id="ARBA00022989"/>
    </source>
</evidence>
<evidence type="ECO:0000256" key="5">
    <source>
        <dbReference type="SAM" id="Phobius"/>
    </source>
</evidence>
<dbReference type="InterPro" id="IPR006694">
    <property type="entry name" value="Fatty_acid_hydroxylase"/>
</dbReference>
<reference evidence="7 8" key="1">
    <citation type="journal article" date="2018" name="Mol. Biol. Evol.">
        <title>Broad Genomic Sampling Reveals a Smut Pathogenic Ancestry of the Fungal Clade Ustilaginomycotina.</title>
        <authorList>
            <person name="Kijpornyongpan T."/>
            <person name="Mondo S.J."/>
            <person name="Barry K."/>
            <person name="Sandor L."/>
            <person name="Lee J."/>
            <person name="Lipzen A."/>
            <person name="Pangilinan J."/>
            <person name="LaButti K."/>
            <person name="Hainaut M."/>
            <person name="Henrissat B."/>
            <person name="Grigoriev I.V."/>
            <person name="Spatafora J.W."/>
            <person name="Aime M.C."/>
        </authorList>
    </citation>
    <scope>NUCLEOTIDE SEQUENCE [LARGE SCALE GENOMIC DNA]</scope>
    <source>
        <strain evidence="7 8">MCA 4198</strain>
    </source>
</reference>
<dbReference type="GO" id="GO:0005506">
    <property type="term" value="F:iron ion binding"/>
    <property type="evidence" value="ECO:0007669"/>
    <property type="project" value="InterPro"/>
</dbReference>
<name>A0A316YM06_9BASI</name>
<dbReference type="GO" id="GO:0016020">
    <property type="term" value="C:membrane"/>
    <property type="evidence" value="ECO:0007669"/>
    <property type="project" value="UniProtKB-SubCell"/>
</dbReference>
<accession>A0A316YM06</accession>
<keyword evidence="3 5" id="KW-1133">Transmembrane helix</keyword>
<dbReference type="EMBL" id="KZ819637">
    <property type="protein sequence ID" value="PWN89688.1"/>
    <property type="molecule type" value="Genomic_DNA"/>
</dbReference>